<dbReference type="GeneID" id="30176580"/>
<gene>
    <name evidence="1" type="ORF">PICMEDRAFT_121751</name>
</gene>
<reference evidence="1 2" key="1">
    <citation type="journal article" date="2016" name="Proc. Natl. Acad. Sci. U.S.A.">
        <title>Comparative genomics of biotechnologically important yeasts.</title>
        <authorList>
            <person name="Riley R."/>
            <person name="Haridas S."/>
            <person name="Wolfe K.H."/>
            <person name="Lopes M.R."/>
            <person name="Hittinger C.T."/>
            <person name="Goeker M."/>
            <person name="Salamov A.A."/>
            <person name="Wisecaver J.H."/>
            <person name="Long T.M."/>
            <person name="Calvey C.H."/>
            <person name="Aerts A.L."/>
            <person name="Barry K.W."/>
            <person name="Choi C."/>
            <person name="Clum A."/>
            <person name="Coughlan A.Y."/>
            <person name="Deshpande S."/>
            <person name="Douglass A.P."/>
            <person name="Hanson S.J."/>
            <person name="Klenk H.-P."/>
            <person name="LaButti K.M."/>
            <person name="Lapidus A."/>
            <person name="Lindquist E.A."/>
            <person name="Lipzen A.M."/>
            <person name="Meier-Kolthoff J.P."/>
            <person name="Ohm R.A."/>
            <person name="Otillar R.P."/>
            <person name="Pangilinan J.L."/>
            <person name="Peng Y."/>
            <person name="Rokas A."/>
            <person name="Rosa C.A."/>
            <person name="Scheuner C."/>
            <person name="Sibirny A.A."/>
            <person name="Slot J.C."/>
            <person name="Stielow J.B."/>
            <person name="Sun H."/>
            <person name="Kurtzman C.P."/>
            <person name="Blackwell M."/>
            <person name="Grigoriev I.V."/>
            <person name="Jeffries T.W."/>
        </authorList>
    </citation>
    <scope>NUCLEOTIDE SEQUENCE [LARGE SCALE GENOMIC DNA]</scope>
    <source>
        <strain evidence="1 2">NRRL Y-2026</strain>
    </source>
</reference>
<dbReference type="AlphaFoldDB" id="A0A1E3NPC2"/>
<dbReference type="RefSeq" id="XP_019019073.1">
    <property type="nucleotide sequence ID" value="XM_019159893.1"/>
</dbReference>
<dbReference type="STRING" id="763406.A0A1E3NPC2"/>
<keyword evidence="2" id="KW-1185">Reference proteome</keyword>
<accession>A0A1E3NPC2</accession>
<dbReference type="Proteomes" id="UP000094455">
    <property type="component" value="Unassembled WGS sequence"/>
</dbReference>
<dbReference type="EMBL" id="KV454002">
    <property type="protein sequence ID" value="ODQ47960.1"/>
    <property type="molecule type" value="Genomic_DNA"/>
</dbReference>
<protein>
    <submittedName>
        <fullName evidence="1">Uncharacterized protein</fullName>
    </submittedName>
</protein>
<evidence type="ECO:0000313" key="1">
    <source>
        <dbReference type="EMBL" id="ODQ47960.1"/>
    </source>
</evidence>
<evidence type="ECO:0000313" key="2">
    <source>
        <dbReference type="Proteomes" id="UP000094455"/>
    </source>
</evidence>
<proteinExistence type="predicted"/>
<dbReference type="OrthoDB" id="4096851at2759"/>
<sequence>MDEFTSGVESATVSVQSSIIKPRFRDEDTEFSTMGMYEDDDIFHQATASVKFALPGSNRTLFSRSNYYTGLFYTFLRYVLSLWFTMYQYYLWIDSQLKEWCTITTSLMWQLLMLIPFPEDVSVVGPASVQSATSVRTIKSPSSIKARVLDSFNQTRMLPTKIGNLLLEKSLLASVPRNRLQIRQVTGRLYVPEHVTFIFEMSALVVPQPPEVPVPFLDYEKRIVVPEKKEVAKVLAKRAEWSSLHHTHKAAETFRVIYEAAKCISWAACSGVRTVTVFESNGYAWKDMQKMLGVLAEELKNLTLESYQVSDSIKLVNLDTGEIFRAYDQEETFSHDSAKIQIQTEPQTKSYNDDGEKQGADVLVDNVKLRFREQEHAAEKEEPEVFMSGVHTSELSEEHNGIERRTGISELEPVPESIVDDSVGIDSMDPGSADLCHTFRTNLTIFFMSNKTTNPAAFRALQIKQEVKKRLSDSSLTTALADSEDEFVHYPINPDYTVSYTDPELIFKFCTSNQMPYSLSGYPLVVSNDSNYGPTTFPVFLSESRPANFPQFVRGLVRLNSVLREDAKNSCSEE</sequence>
<organism evidence="1 2">
    <name type="scientific">Pichia membranifaciens NRRL Y-2026</name>
    <dbReference type="NCBI Taxonomy" id="763406"/>
    <lineage>
        <taxon>Eukaryota</taxon>
        <taxon>Fungi</taxon>
        <taxon>Dikarya</taxon>
        <taxon>Ascomycota</taxon>
        <taxon>Saccharomycotina</taxon>
        <taxon>Pichiomycetes</taxon>
        <taxon>Pichiales</taxon>
        <taxon>Pichiaceae</taxon>
        <taxon>Pichia</taxon>
    </lineage>
</organism>
<name>A0A1E3NPC2_9ASCO</name>